<accession>Q7WYS6</accession>
<organism evidence="1">
    <name type="scientific">Rhizobium johnstonii (strain DSM 114642 / LMG 32736 / 3841)</name>
    <name type="common">Rhizobium leguminosarum bv. viciae</name>
    <dbReference type="NCBI Taxonomy" id="216596"/>
    <lineage>
        <taxon>Bacteria</taxon>
        <taxon>Pseudomonadati</taxon>
        <taxon>Pseudomonadota</taxon>
        <taxon>Alphaproteobacteria</taxon>
        <taxon>Hyphomicrobiales</taxon>
        <taxon>Rhizobiaceae</taxon>
        <taxon>Rhizobium/Agrobacterium group</taxon>
        <taxon>Rhizobium</taxon>
        <taxon>Rhizobium johnstonii</taxon>
    </lineage>
</organism>
<name>Q7WYS6_RHIJ3</name>
<dbReference type="AlphaFoldDB" id="Q7WYS6"/>
<sequence>MAEVSDPAEFPEIGSEDCCAEHGVYGRGSLLRLEDVDFRYIGARIVQMPDRVRVDAVLIAIRRGVVEVVHRDRANREPGTCLFVHNTVDDQSKHGDPWGARRVG</sequence>
<proteinExistence type="predicted"/>
<protein>
    <submittedName>
        <fullName evidence="1">Uncharacterized protein</fullName>
    </submittedName>
</protein>
<reference evidence="1" key="1">
    <citation type="submission" date="2003-05" db="EMBL/GenBank/DDBJ databases">
        <title>DNA region of Rhizobium leguminosarum bv. viciae 3841 involved in lipopolysaccharide O-chain biosynthesis.</title>
        <authorList>
            <person name="Kannenberg E.L."/>
            <person name="Mueller P."/>
            <person name="Brewin N.J."/>
            <person name="Schmitz S."/>
        </authorList>
    </citation>
    <scope>NUCLEOTIDE SEQUENCE</scope>
</reference>
<dbReference type="EMBL" id="AJ571701">
    <property type="protein sequence ID" value="CAE00201.1"/>
    <property type="molecule type" value="Genomic_DNA"/>
</dbReference>
<evidence type="ECO:0000313" key="1">
    <source>
        <dbReference type="EMBL" id="CAE00201.1"/>
    </source>
</evidence>